<dbReference type="HOGENOM" id="CLU_2043307_0_0_1"/>
<dbReference type="Ensembl" id="ENSCINT00000036050.1">
    <property type="protein sequence ID" value="ENSCINP00000030303.1"/>
    <property type="gene ID" value="ENSCING00000020925.1"/>
</dbReference>
<dbReference type="AlphaFoldDB" id="H2XKX1"/>
<keyword evidence="2" id="KW-1185">Reference proteome</keyword>
<protein>
    <submittedName>
        <fullName evidence="1">Uncharacterized protein</fullName>
    </submittedName>
</protein>
<name>H2XKX1_CIOIN</name>
<reference evidence="2" key="1">
    <citation type="journal article" date="2002" name="Science">
        <title>The draft genome of Ciona intestinalis: insights into chordate and vertebrate origins.</title>
        <authorList>
            <person name="Dehal P."/>
            <person name="Satou Y."/>
            <person name="Campbell R.K."/>
            <person name="Chapman J."/>
            <person name="Degnan B."/>
            <person name="De Tomaso A."/>
            <person name="Davidson B."/>
            <person name="Di Gregorio A."/>
            <person name="Gelpke M."/>
            <person name="Goodstein D.M."/>
            <person name="Harafuji N."/>
            <person name="Hastings K.E."/>
            <person name="Ho I."/>
            <person name="Hotta K."/>
            <person name="Huang W."/>
            <person name="Kawashima T."/>
            <person name="Lemaire P."/>
            <person name="Martinez D."/>
            <person name="Meinertzhagen I.A."/>
            <person name="Necula S."/>
            <person name="Nonaka M."/>
            <person name="Putnam N."/>
            <person name="Rash S."/>
            <person name="Saiga H."/>
            <person name="Satake M."/>
            <person name="Terry A."/>
            <person name="Yamada L."/>
            <person name="Wang H.G."/>
            <person name="Awazu S."/>
            <person name="Azumi K."/>
            <person name="Boore J."/>
            <person name="Branno M."/>
            <person name="Chin-Bow S."/>
            <person name="DeSantis R."/>
            <person name="Doyle S."/>
            <person name="Francino P."/>
            <person name="Keys D.N."/>
            <person name="Haga S."/>
            <person name="Hayashi H."/>
            <person name="Hino K."/>
            <person name="Imai K.S."/>
            <person name="Inaba K."/>
            <person name="Kano S."/>
            <person name="Kobayashi K."/>
            <person name="Kobayashi M."/>
            <person name="Lee B.I."/>
            <person name="Makabe K.W."/>
            <person name="Manohar C."/>
            <person name="Matassi G."/>
            <person name="Medina M."/>
            <person name="Mochizuki Y."/>
            <person name="Mount S."/>
            <person name="Morishita T."/>
            <person name="Miura S."/>
            <person name="Nakayama A."/>
            <person name="Nishizaka S."/>
            <person name="Nomoto H."/>
            <person name="Ohta F."/>
            <person name="Oishi K."/>
            <person name="Rigoutsos I."/>
            <person name="Sano M."/>
            <person name="Sasaki A."/>
            <person name="Sasakura Y."/>
            <person name="Shoguchi E."/>
            <person name="Shin-i T."/>
            <person name="Spagnuolo A."/>
            <person name="Stainier D."/>
            <person name="Suzuki M.M."/>
            <person name="Tassy O."/>
            <person name="Takatori N."/>
            <person name="Tokuoka M."/>
            <person name="Yagi K."/>
            <person name="Yoshizaki F."/>
            <person name="Wada S."/>
            <person name="Zhang C."/>
            <person name="Hyatt P.D."/>
            <person name="Larimer F."/>
            <person name="Detter C."/>
            <person name="Doggett N."/>
            <person name="Glavina T."/>
            <person name="Hawkins T."/>
            <person name="Richardson P."/>
            <person name="Lucas S."/>
            <person name="Kohara Y."/>
            <person name="Levine M."/>
            <person name="Satoh N."/>
            <person name="Rokhsar D.S."/>
        </authorList>
    </citation>
    <scope>NUCLEOTIDE SEQUENCE [LARGE SCALE GENOMIC DNA]</scope>
</reference>
<evidence type="ECO:0000313" key="1">
    <source>
        <dbReference type="Ensembl" id="ENSCINP00000030303.1"/>
    </source>
</evidence>
<reference evidence="1" key="3">
    <citation type="submission" date="2025-09" db="UniProtKB">
        <authorList>
            <consortium name="Ensembl"/>
        </authorList>
    </citation>
    <scope>IDENTIFICATION</scope>
</reference>
<reference evidence="1" key="2">
    <citation type="submission" date="2025-08" db="UniProtKB">
        <authorList>
            <consortium name="Ensembl"/>
        </authorList>
    </citation>
    <scope>IDENTIFICATION</scope>
</reference>
<dbReference type="InParanoid" id="H2XKX1"/>
<sequence length="121" mass="14557">KDFFKISHDRNIERLDSSVFYLNDVTARLNTSLVGHVRNLESVEHRTSSYRTVISDLVEQQTTHENEFDRFKHTITGTVNRIHDHHQQYWDQIERNNNSITRFETWIKSAEEWLQQLDENV</sequence>
<organism evidence="1 2">
    <name type="scientific">Ciona intestinalis</name>
    <name type="common">Transparent sea squirt</name>
    <name type="synonym">Ascidia intestinalis</name>
    <dbReference type="NCBI Taxonomy" id="7719"/>
    <lineage>
        <taxon>Eukaryota</taxon>
        <taxon>Metazoa</taxon>
        <taxon>Chordata</taxon>
        <taxon>Tunicata</taxon>
        <taxon>Ascidiacea</taxon>
        <taxon>Phlebobranchia</taxon>
        <taxon>Cionidae</taxon>
        <taxon>Ciona</taxon>
    </lineage>
</organism>
<dbReference type="Proteomes" id="UP000008144">
    <property type="component" value="Unassembled WGS sequence"/>
</dbReference>
<accession>H2XKX1</accession>
<proteinExistence type="predicted"/>
<evidence type="ECO:0000313" key="2">
    <source>
        <dbReference type="Proteomes" id="UP000008144"/>
    </source>
</evidence>